<organism evidence="3 4">
    <name type="scientific">Steinernema hermaphroditum</name>
    <dbReference type="NCBI Taxonomy" id="289476"/>
    <lineage>
        <taxon>Eukaryota</taxon>
        <taxon>Metazoa</taxon>
        <taxon>Ecdysozoa</taxon>
        <taxon>Nematoda</taxon>
        <taxon>Chromadorea</taxon>
        <taxon>Rhabditida</taxon>
        <taxon>Tylenchina</taxon>
        <taxon>Panagrolaimomorpha</taxon>
        <taxon>Strongyloidoidea</taxon>
        <taxon>Steinernematidae</taxon>
        <taxon>Steinernema</taxon>
    </lineage>
</organism>
<evidence type="ECO:0000313" key="4">
    <source>
        <dbReference type="Proteomes" id="UP001175271"/>
    </source>
</evidence>
<gene>
    <name evidence="3" type="ORF">QR680_017112</name>
</gene>
<sequence length="236" mass="27054">MKTLTLLFVLVTASLARAYPEPVPYPEYPYYPHPHPLLRRFDGVRHAADVAHRDRIIGHLARKNRHANDTIERISTHLDDFQRDVSRERDLHKENFAKLSAEIDSHNAQILSLNKLIERLNAELAASKEDSLQEEKNNAILSKTLVHLYALYQRLHAKITELHILIRQQFDERIDGYSSIVASLQKEIDAQKKGRLENEQKAIDDQKLFSMESVRGHFDASSTTTAPIAETTTTTL</sequence>
<comment type="caution">
    <text evidence="3">The sequence shown here is derived from an EMBL/GenBank/DDBJ whole genome shotgun (WGS) entry which is preliminary data.</text>
</comment>
<feature type="signal peptide" evidence="2">
    <location>
        <begin position="1"/>
        <end position="18"/>
    </location>
</feature>
<evidence type="ECO:0008006" key="5">
    <source>
        <dbReference type="Google" id="ProtNLM"/>
    </source>
</evidence>
<keyword evidence="1" id="KW-0175">Coiled coil</keyword>
<dbReference type="EMBL" id="JAUCMV010000004">
    <property type="protein sequence ID" value="KAK0403759.1"/>
    <property type="molecule type" value="Genomic_DNA"/>
</dbReference>
<feature type="chain" id="PRO_5041251925" description="SXP/RAL-2 family protein Ani s 5-like cation-binding domain-containing protein" evidence="2">
    <location>
        <begin position="19"/>
        <end position="236"/>
    </location>
</feature>
<evidence type="ECO:0000313" key="3">
    <source>
        <dbReference type="EMBL" id="KAK0403759.1"/>
    </source>
</evidence>
<accession>A0AA39LNR0</accession>
<keyword evidence="4" id="KW-1185">Reference proteome</keyword>
<evidence type="ECO:0000256" key="1">
    <source>
        <dbReference type="SAM" id="Coils"/>
    </source>
</evidence>
<keyword evidence="2" id="KW-0732">Signal</keyword>
<evidence type="ECO:0000256" key="2">
    <source>
        <dbReference type="SAM" id="SignalP"/>
    </source>
</evidence>
<dbReference type="Proteomes" id="UP001175271">
    <property type="component" value="Unassembled WGS sequence"/>
</dbReference>
<proteinExistence type="predicted"/>
<reference evidence="3" key="1">
    <citation type="submission" date="2023-06" db="EMBL/GenBank/DDBJ databases">
        <title>Genomic analysis of the entomopathogenic nematode Steinernema hermaphroditum.</title>
        <authorList>
            <person name="Schwarz E.M."/>
            <person name="Heppert J.K."/>
            <person name="Baniya A."/>
            <person name="Schwartz H.T."/>
            <person name="Tan C.-H."/>
            <person name="Antoshechkin I."/>
            <person name="Sternberg P.W."/>
            <person name="Goodrich-Blair H."/>
            <person name="Dillman A.R."/>
        </authorList>
    </citation>
    <scope>NUCLEOTIDE SEQUENCE</scope>
    <source>
        <strain evidence="3">PS9179</strain>
        <tissue evidence="3">Whole animal</tissue>
    </source>
</reference>
<protein>
    <recommendedName>
        <fullName evidence="5">SXP/RAL-2 family protein Ani s 5-like cation-binding domain-containing protein</fullName>
    </recommendedName>
</protein>
<feature type="coiled-coil region" evidence="1">
    <location>
        <begin position="89"/>
        <end position="137"/>
    </location>
</feature>
<dbReference type="AlphaFoldDB" id="A0AA39LNR0"/>
<name>A0AA39LNR0_9BILA</name>